<evidence type="ECO:0000313" key="3">
    <source>
        <dbReference type="Proteomes" id="UP000199632"/>
    </source>
</evidence>
<evidence type="ECO:0000313" key="2">
    <source>
        <dbReference type="EMBL" id="SDZ52090.1"/>
    </source>
</evidence>
<keyword evidence="3" id="KW-1185">Reference proteome</keyword>
<dbReference type="EMBL" id="FNQB01000003">
    <property type="protein sequence ID" value="SDZ52090.1"/>
    <property type="molecule type" value="Genomic_DNA"/>
</dbReference>
<accession>A0A1H3TPP4</accession>
<evidence type="ECO:0000256" key="1">
    <source>
        <dbReference type="SAM" id="Phobius"/>
    </source>
</evidence>
<dbReference type="Proteomes" id="UP000199632">
    <property type="component" value="Unassembled WGS sequence"/>
</dbReference>
<name>A0A1H3TPP4_9ACTN</name>
<protein>
    <submittedName>
        <fullName evidence="2">Uncharacterized protein</fullName>
    </submittedName>
</protein>
<sequence length="39" mass="4004">MRIGNAEIRPLGGGIGCLVMIAISVIASIVLTVLLNVIL</sequence>
<dbReference type="STRING" id="137265.SAMN05421684_6152"/>
<proteinExistence type="predicted"/>
<organism evidence="2 3">
    <name type="scientific">Asanoa ishikariensis</name>
    <dbReference type="NCBI Taxonomy" id="137265"/>
    <lineage>
        <taxon>Bacteria</taxon>
        <taxon>Bacillati</taxon>
        <taxon>Actinomycetota</taxon>
        <taxon>Actinomycetes</taxon>
        <taxon>Micromonosporales</taxon>
        <taxon>Micromonosporaceae</taxon>
        <taxon>Asanoa</taxon>
    </lineage>
</organism>
<keyword evidence="1" id="KW-0812">Transmembrane</keyword>
<reference evidence="3" key="1">
    <citation type="submission" date="2016-10" db="EMBL/GenBank/DDBJ databases">
        <authorList>
            <person name="Varghese N."/>
            <person name="Submissions S."/>
        </authorList>
    </citation>
    <scope>NUCLEOTIDE SEQUENCE [LARGE SCALE GENOMIC DNA]</scope>
    <source>
        <strain evidence="3">DSM 44718</strain>
    </source>
</reference>
<dbReference type="AlphaFoldDB" id="A0A1H3TPP4"/>
<feature type="transmembrane region" description="Helical" evidence="1">
    <location>
        <begin position="12"/>
        <end position="38"/>
    </location>
</feature>
<keyword evidence="1" id="KW-0472">Membrane</keyword>
<keyword evidence="1" id="KW-1133">Transmembrane helix</keyword>
<gene>
    <name evidence="2" type="ORF">SAMN05421684_6152</name>
</gene>